<protein>
    <submittedName>
        <fullName evidence="2">Inner membrane symporter yicJ</fullName>
    </submittedName>
</protein>
<feature type="transmembrane region" description="Helical" evidence="1">
    <location>
        <begin position="82"/>
        <end position="104"/>
    </location>
</feature>
<evidence type="ECO:0000313" key="2">
    <source>
        <dbReference type="EMBL" id="CUN23059.1"/>
    </source>
</evidence>
<keyword evidence="1" id="KW-1133">Transmembrane helix</keyword>
<feature type="transmembrane region" description="Helical" evidence="1">
    <location>
        <begin position="41"/>
        <end position="61"/>
    </location>
</feature>
<dbReference type="AlphaFoldDB" id="A0A173V6U6"/>
<feature type="transmembrane region" description="Helical" evidence="1">
    <location>
        <begin position="298"/>
        <end position="316"/>
    </location>
</feature>
<dbReference type="InterPro" id="IPR036259">
    <property type="entry name" value="MFS_trans_sf"/>
</dbReference>
<dbReference type="RefSeq" id="WP_055290880.1">
    <property type="nucleotide sequence ID" value="NZ_CP173382.1"/>
</dbReference>
<dbReference type="STRING" id="39490.ERS852448_02608"/>
<sequence length="452" mass="49042">MKREKLKLSTILSYALATGSGYQIMGSLVGAYLMIFLTDTFGVPAGAVGVITVVASVWDAINDPMMGTIADRTKSRWGKYRPYFLFIPAILTVVVVLLFASPNIGTHGKIIWTAVFYILYGMLRTAIEIPSGALINAVTDEPSERSKMINAYTMVMGICTTIATSFGLALVSLFGGDNTAKGYMIVVGLAGVIMTITCWMCFATTKETCVQHNEQKPLLEEIKNLFHVKGLLSVIAVWLAAYTAYNIMMSSSVYYIMYCLCRPDLISVYMLDVSLIGLLGIVIIVPLFMKLFHKTQKAFAISQVAVIICDILIVIFHGNMAVLFICSGVASMFATASMPFSAMMMTEMTDLVLIDSGRVVNGTMAALKGFSNKAGIAISSAIVSFTLAATGYIANAIGQEPQAVITGITVARFVVPVICGIVIILALVKYPITDEIRQKVRAVYEKQHTENK</sequence>
<dbReference type="GeneID" id="97392383"/>
<dbReference type="PANTHER" id="PTHR11328">
    <property type="entry name" value="MAJOR FACILITATOR SUPERFAMILY DOMAIN-CONTAINING PROTEIN"/>
    <property type="match status" value="1"/>
</dbReference>
<dbReference type="CDD" id="cd17332">
    <property type="entry name" value="MFS_MelB_like"/>
    <property type="match status" value="1"/>
</dbReference>
<dbReference type="PANTHER" id="PTHR11328:SF24">
    <property type="entry name" value="MAJOR FACILITATOR SUPERFAMILY (MFS) PROFILE DOMAIN-CONTAINING PROTEIN"/>
    <property type="match status" value="1"/>
</dbReference>
<dbReference type="Pfam" id="PF13347">
    <property type="entry name" value="MFS_2"/>
    <property type="match status" value="1"/>
</dbReference>
<feature type="transmembrane region" description="Helical" evidence="1">
    <location>
        <begin position="403"/>
        <end position="428"/>
    </location>
</feature>
<keyword evidence="1" id="KW-0812">Transmembrane</keyword>
<dbReference type="SUPFAM" id="SSF103473">
    <property type="entry name" value="MFS general substrate transporter"/>
    <property type="match status" value="1"/>
</dbReference>
<dbReference type="GO" id="GO:0008643">
    <property type="term" value="P:carbohydrate transport"/>
    <property type="evidence" value="ECO:0007669"/>
    <property type="project" value="InterPro"/>
</dbReference>
<gene>
    <name evidence="2" type="primary">yicJ_3</name>
    <name evidence="2" type="ORF">ERS852448_02608</name>
</gene>
<proteinExistence type="predicted"/>
<dbReference type="Gene3D" id="1.20.1250.20">
    <property type="entry name" value="MFS general substrate transporter like domains"/>
    <property type="match status" value="1"/>
</dbReference>
<dbReference type="NCBIfam" id="TIGR00792">
    <property type="entry name" value="gph"/>
    <property type="match status" value="1"/>
</dbReference>
<feature type="transmembrane region" description="Helical" evidence="1">
    <location>
        <begin position="12"/>
        <end position="35"/>
    </location>
</feature>
<dbReference type="EMBL" id="CYYA01000023">
    <property type="protein sequence ID" value="CUN23059.1"/>
    <property type="molecule type" value="Genomic_DNA"/>
</dbReference>
<evidence type="ECO:0000256" key="1">
    <source>
        <dbReference type="SAM" id="Phobius"/>
    </source>
</evidence>
<feature type="transmembrane region" description="Helical" evidence="1">
    <location>
        <begin position="183"/>
        <end position="205"/>
    </location>
</feature>
<accession>A0A173V6U6</accession>
<dbReference type="InterPro" id="IPR039672">
    <property type="entry name" value="MFS_2"/>
</dbReference>
<feature type="transmembrane region" description="Helical" evidence="1">
    <location>
        <begin position="374"/>
        <end position="397"/>
    </location>
</feature>
<dbReference type="GO" id="GO:0005886">
    <property type="term" value="C:plasma membrane"/>
    <property type="evidence" value="ECO:0007669"/>
    <property type="project" value="TreeGrafter"/>
</dbReference>
<feature type="transmembrane region" description="Helical" evidence="1">
    <location>
        <begin position="148"/>
        <end position="171"/>
    </location>
</feature>
<feature type="transmembrane region" description="Helical" evidence="1">
    <location>
        <begin position="265"/>
        <end position="289"/>
    </location>
</feature>
<dbReference type="InterPro" id="IPR001927">
    <property type="entry name" value="Na/Gal_symport"/>
</dbReference>
<dbReference type="OrthoDB" id="9764596at2"/>
<evidence type="ECO:0000313" key="3">
    <source>
        <dbReference type="Proteomes" id="UP000095492"/>
    </source>
</evidence>
<feature type="transmembrane region" description="Helical" evidence="1">
    <location>
        <begin position="110"/>
        <end position="127"/>
    </location>
</feature>
<dbReference type="Proteomes" id="UP000095492">
    <property type="component" value="Unassembled WGS sequence"/>
</dbReference>
<feature type="transmembrane region" description="Helical" evidence="1">
    <location>
        <begin position="322"/>
        <end position="340"/>
    </location>
</feature>
<feature type="transmembrane region" description="Helical" evidence="1">
    <location>
        <begin position="226"/>
        <end position="245"/>
    </location>
</feature>
<organism evidence="2 3">
    <name type="scientific">Eubacterium ramulus</name>
    <dbReference type="NCBI Taxonomy" id="39490"/>
    <lineage>
        <taxon>Bacteria</taxon>
        <taxon>Bacillati</taxon>
        <taxon>Bacillota</taxon>
        <taxon>Clostridia</taxon>
        <taxon>Eubacteriales</taxon>
        <taxon>Eubacteriaceae</taxon>
        <taxon>Eubacterium</taxon>
    </lineage>
</organism>
<dbReference type="GO" id="GO:0006814">
    <property type="term" value="P:sodium ion transport"/>
    <property type="evidence" value="ECO:0007669"/>
    <property type="project" value="InterPro"/>
</dbReference>
<reference evidence="2 3" key="1">
    <citation type="submission" date="2015-09" db="EMBL/GenBank/DDBJ databases">
        <authorList>
            <consortium name="Pathogen Informatics"/>
        </authorList>
    </citation>
    <scope>NUCLEOTIDE SEQUENCE [LARGE SCALE GENOMIC DNA]</scope>
    <source>
        <strain evidence="2 3">2789STDY5608891</strain>
    </source>
</reference>
<dbReference type="GO" id="GO:0015293">
    <property type="term" value="F:symporter activity"/>
    <property type="evidence" value="ECO:0007669"/>
    <property type="project" value="InterPro"/>
</dbReference>
<keyword evidence="1" id="KW-0472">Membrane</keyword>
<name>A0A173V6U6_EUBRA</name>